<accession>A0A0R1FEC8</accession>
<dbReference type="AlphaFoldDB" id="A0A0R1FEC8"/>
<protein>
    <submittedName>
        <fullName evidence="1">Uncharacterized protein</fullName>
    </submittedName>
</protein>
<sequence length="227" mass="25676">MKTKLTLALEQTLYAYCSEKGYSAVEEVALPDDLGIVDMLALRTDEQQQQEWRCYELKISKADFHSTARLSFVGHYNYFVLTAPLYAQVAAEIPAHVGVLVFHPFKKGLEVALPGYLTVAKAARRQELATTAATLTTHFMLALAREADKFKRANIGLAAYSTERLYAELRKRGHHYDPSGLTPNYYEQFIKDVRADAVEQLKAELVATEADYQQLLRRYHQVKAGNL</sequence>
<evidence type="ECO:0000313" key="1">
    <source>
        <dbReference type="EMBL" id="KRK17191.1"/>
    </source>
</evidence>
<dbReference type="RefSeq" id="WP_003676959.1">
    <property type="nucleotide sequence ID" value="NZ_AZCN01000025.1"/>
</dbReference>
<proteinExistence type="predicted"/>
<dbReference type="EMBL" id="AZCN01000025">
    <property type="protein sequence ID" value="KRK17191.1"/>
    <property type="molecule type" value="Genomic_DNA"/>
</dbReference>
<evidence type="ECO:0000313" key="2">
    <source>
        <dbReference type="Proteomes" id="UP000051181"/>
    </source>
</evidence>
<dbReference type="GeneID" id="65917037"/>
<name>A0A0R1FEC8_9LACO</name>
<dbReference type="Proteomes" id="UP000051181">
    <property type="component" value="Unassembled WGS sequence"/>
</dbReference>
<dbReference type="eggNOG" id="ENOG50338HP">
    <property type="taxonomic scope" value="Bacteria"/>
</dbReference>
<organism evidence="1 2">
    <name type="scientific">Loigolactobacillus coryniformis subsp. coryniformis KCTC 3167 = DSM 20001</name>
    <dbReference type="NCBI Taxonomy" id="913848"/>
    <lineage>
        <taxon>Bacteria</taxon>
        <taxon>Bacillati</taxon>
        <taxon>Bacillota</taxon>
        <taxon>Bacilli</taxon>
        <taxon>Lactobacillales</taxon>
        <taxon>Lactobacillaceae</taxon>
        <taxon>Loigolactobacillus</taxon>
    </lineage>
</organism>
<comment type="caution">
    <text evidence="1">The sequence shown here is derived from an EMBL/GenBank/DDBJ whole genome shotgun (WGS) entry which is preliminary data.</text>
</comment>
<gene>
    <name evidence="1" type="ORF">FD22_GL000988</name>
</gene>
<reference evidence="1 2" key="1">
    <citation type="journal article" date="2015" name="Genome Announc.">
        <title>Expanding the biotechnology potential of lactobacilli through comparative genomics of 213 strains and associated genera.</title>
        <authorList>
            <person name="Sun Z."/>
            <person name="Harris H.M."/>
            <person name="McCann A."/>
            <person name="Guo C."/>
            <person name="Argimon S."/>
            <person name="Zhang W."/>
            <person name="Yang X."/>
            <person name="Jeffery I.B."/>
            <person name="Cooney J.C."/>
            <person name="Kagawa T.F."/>
            <person name="Liu W."/>
            <person name="Song Y."/>
            <person name="Salvetti E."/>
            <person name="Wrobel A."/>
            <person name="Rasinkangas P."/>
            <person name="Parkhill J."/>
            <person name="Rea M.C."/>
            <person name="O'Sullivan O."/>
            <person name="Ritari J."/>
            <person name="Douillard F.P."/>
            <person name="Paul Ross R."/>
            <person name="Yang R."/>
            <person name="Briner A.E."/>
            <person name="Felis G.E."/>
            <person name="de Vos W.M."/>
            <person name="Barrangou R."/>
            <person name="Klaenhammer T.R."/>
            <person name="Caufield P.W."/>
            <person name="Cui Y."/>
            <person name="Zhang H."/>
            <person name="O'Toole P.W."/>
        </authorList>
    </citation>
    <scope>NUCLEOTIDE SEQUENCE [LARGE SCALE GENOMIC DNA]</scope>
    <source>
        <strain evidence="1 2">DSM 20001</strain>
    </source>
</reference>
<dbReference type="PATRIC" id="fig|913848.6.peg.1020"/>